<comment type="caution">
    <text evidence="1">The sequence shown here is derived from an EMBL/GenBank/DDBJ whole genome shotgun (WGS) entry which is preliminary data.</text>
</comment>
<organism evidence="1 2">
    <name type="scientific">Circinella minor</name>
    <dbReference type="NCBI Taxonomy" id="1195481"/>
    <lineage>
        <taxon>Eukaryota</taxon>
        <taxon>Fungi</taxon>
        <taxon>Fungi incertae sedis</taxon>
        <taxon>Mucoromycota</taxon>
        <taxon>Mucoromycotina</taxon>
        <taxon>Mucoromycetes</taxon>
        <taxon>Mucorales</taxon>
        <taxon>Lichtheimiaceae</taxon>
        <taxon>Circinella</taxon>
    </lineage>
</organism>
<protein>
    <submittedName>
        <fullName evidence="1">Uncharacterized protein</fullName>
    </submittedName>
</protein>
<name>A0A8H7S339_9FUNG</name>
<dbReference type="OrthoDB" id="2287304at2759"/>
<proteinExistence type="predicted"/>
<dbReference type="PANTHER" id="PTHR47150:SF5">
    <property type="entry name" value="OS07G0546750 PROTEIN"/>
    <property type="match status" value="1"/>
</dbReference>
<evidence type="ECO:0000313" key="1">
    <source>
        <dbReference type="EMBL" id="KAG2222674.1"/>
    </source>
</evidence>
<keyword evidence="2" id="KW-1185">Reference proteome</keyword>
<reference evidence="1 2" key="1">
    <citation type="submission" date="2020-12" db="EMBL/GenBank/DDBJ databases">
        <title>Metabolic potential, ecology and presence of endohyphal bacteria is reflected in genomic diversity of Mucoromycotina.</title>
        <authorList>
            <person name="Muszewska A."/>
            <person name="Okrasinska A."/>
            <person name="Steczkiewicz K."/>
            <person name="Drgas O."/>
            <person name="Orlowska M."/>
            <person name="Perlinska-Lenart U."/>
            <person name="Aleksandrzak-Piekarczyk T."/>
            <person name="Szatraj K."/>
            <person name="Zielenkiewicz U."/>
            <person name="Pilsyk S."/>
            <person name="Malc E."/>
            <person name="Mieczkowski P."/>
            <person name="Kruszewska J.S."/>
            <person name="Biernat P."/>
            <person name="Pawlowska J."/>
        </authorList>
    </citation>
    <scope>NUCLEOTIDE SEQUENCE [LARGE SCALE GENOMIC DNA]</scope>
    <source>
        <strain evidence="1 2">CBS 142.35</strain>
    </source>
</reference>
<gene>
    <name evidence="1" type="ORF">INT45_013488</name>
</gene>
<evidence type="ECO:0000313" key="2">
    <source>
        <dbReference type="Proteomes" id="UP000646827"/>
    </source>
</evidence>
<dbReference type="PANTHER" id="PTHR47150">
    <property type="entry name" value="OS12G0169200 PROTEIN"/>
    <property type="match status" value="1"/>
</dbReference>
<accession>A0A8H7S339</accession>
<dbReference type="AlphaFoldDB" id="A0A8H7S339"/>
<sequence length="106" mass="11807">MDNIVDHESYFKQKANAASKCAISSHIKITAVLCQLAYSASAESLNECFQMSTTTANGSPKRFCSAVIDLFGNEYLCAPTKSDIERLLHHKKNIKVWPLLATFCYL</sequence>
<dbReference type="EMBL" id="JAEPRB010000077">
    <property type="protein sequence ID" value="KAG2222674.1"/>
    <property type="molecule type" value="Genomic_DNA"/>
</dbReference>
<dbReference type="Proteomes" id="UP000646827">
    <property type="component" value="Unassembled WGS sequence"/>
</dbReference>